<reference evidence="6" key="2">
    <citation type="journal article" date="2021" name="PeerJ">
        <title>Extensive microbial diversity within the chicken gut microbiome revealed by metagenomics and culture.</title>
        <authorList>
            <person name="Gilroy R."/>
            <person name="Ravi A."/>
            <person name="Getino M."/>
            <person name="Pursley I."/>
            <person name="Horton D.L."/>
            <person name="Alikhan N.F."/>
            <person name="Baker D."/>
            <person name="Gharbi K."/>
            <person name="Hall N."/>
            <person name="Watson M."/>
            <person name="Adriaenssens E.M."/>
            <person name="Foster-Nyarko E."/>
            <person name="Jarju S."/>
            <person name="Secka A."/>
            <person name="Antonio M."/>
            <person name="Oren A."/>
            <person name="Chaudhuri R.R."/>
            <person name="La Ragione R."/>
            <person name="Hildebrand F."/>
            <person name="Pallen M.J."/>
        </authorList>
    </citation>
    <scope>NUCLEOTIDE SEQUENCE</scope>
    <source>
        <strain evidence="6">CHK123-3438</strain>
    </source>
</reference>
<evidence type="ECO:0000313" key="7">
    <source>
        <dbReference type="Proteomes" id="UP000886860"/>
    </source>
</evidence>
<evidence type="ECO:0000313" key="6">
    <source>
        <dbReference type="EMBL" id="HIT42965.1"/>
    </source>
</evidence>
<evidence type="ECO:0000256" key="4">
    <source>
        <dbReference type="SAM" id="MobiDB-lite"/>
    </source>
</evidence>
<feature type="transmembrane region" description="Helical" evidence="5">
    <location>
        <begin position="21"/>
        <end position="39"/>
    </location>
</feature>
<evidence type="ECO:0000256" key="2">
    <source>
        <dbReference type="ARBA" id="ARBA00022803"/>
    </source>
</evidence>
<dbReference type="SUPFAM" id="SSF48452">
    <property type="entry name" value="TPR-like"/>
    <property type="match status" value="1"/>
</dbReference>
<evidence type="ECO:0000256" key="5">
    <source>
        <dbReference type="SAM" id="Phobius"/>
    </source>
</evidence>
<dbReference type="InterPro" id="IPR050498">
    <property type="entry name" value="Ycf3"/>
</dbReference>
<dbReference type="AlphaFoldDB" id="A0A9D1GKR8"/>
<feature type="repeat" description="TPR" evidence="3">
    <location>
        <begin position="216"/>
        <end position="249"/>
    </location>
</feature>
<accession>A0A9D1GKR8</accession>
<keyword evidence="2 3" id="KW-0802">TPR repeat</keyword>
<keyword evidence="5" id="KW-1133">Transmembrane helix</keyword>
<dbReference type="Proteomes" id="UP000886860">
    <property type="component" value="Unassembled WGS sequence"/>
</dbReference>
<dbReference type="EMBL" id="DVKS01000214">
    <property type="protein sequence ID" value="HIT42965.1"/>
    <property type="molecule type" value="Genomic_DNA"/>
</dbReference>
<feature type="region of interest" description="Disordered" evidence="4">
    <location>
        <begin position="247"/>
        <end position="290"/>
    </location>
</feature>
<protein>
    <recommendedName>
        <fullName evidence="8">Tetratricopeptide repeat protein</fullName>
    </recommendedName>
</protein>
<proteinExistence type="predicted"/>
<dbReference type="SMART" id="SM00028">
    <property type="entry name" value="TPR"/>
    <property type="match status" value="4"/>
</dbReference>
<evidence type="ECO:0000256" key="3">
    <source>
        <dbReference type="PROSITE-ProRule" id="PRU00339"/>
    </source>
</evidence>
<organism evidence="6 7">
    <name type="scientific">Candidatus Caccovicinus merdipullorum</name>
    <dbReference type="NCBI Taxonomy" id="2840724"/>
    <lineage>
        <taxon>Bacteria</taxon>
        <taxon>Bacillati</taxon>
        <taxon>Bacillota</taxon>
        <taxon>Clostridia</taxon>
        <taxon>Eubacteriales</taxon>
        <taxon>Candidatus Caccovicinus</taxon>
    </lineage>
</organism>
<dbReference type="InterPro" id="IPR011990">
    <property type="entry name" value="TPR-like_helical_dom_sf"/>
</dbReference>
<keyword evidence="5" id="KW-0812">Transmembrane</keyword>
<feature type="compositionally biased region" description="Low complexity" evidence="4">
    <location>
        <begin position="268"/>
        <end position="286"/>
    </location>
</feature>
<keyword evidence="5" id="KW-0472">Membrane</keyword>
<keyword evidence="1" id="KW-0677">Repeat</keyword>
<sequence>MANTRRRRRRRRRRSGAGRRAAVIACCAAVLAGAGFLLIRDRQEGEVILSESGSISAEAESLAEGNDKYQLRLDGIEKMDQGDYTGAILDFEAAILASKGRVGEFETDVLKYRAEAEYLLEDYAAAAHTYQILTQLDGESAEYRYREALSLARAGDAQGSLSAYEQGVVLEEKEESLSIGRSDVLAVVGKALTDAGLSQEADRIYQEAIQDGSAGPAVFNRMGMGFMETEQYEQALECFEQAIAAGNGSVGNDSSDGENSGDKGGSDGESSGNENSSSENSGSGDETQALKQAAFNRAAALEYLGRYEEALTAFREYTAAYGTDEAAQKEITFLETR</sequence>
<reference evidence="6" key="1">
    <citation type="submission" date="2020-10" db="EMBL/GenBank/DDBJ databases">
        <authorList>
            <person name="Gilroy R."/>
        </authorList>
    </citation>
    <scope>NUCLEOTIDE SEQUENCE</scope>
    <source>
        <strain evidence="6">CHK123-3438</strain>
    </source>
</reference>
<evidence type="ECO:0008006" key="8">
    <source>
        <dbReference type="Google" id="ProtNLM"/>
    </source>
</evidence>
<feature type="compositionally biased region" description="Low complexity" evidence="4">
    <location>
        <begin position="247"/>
        <end position="258"/>
    </location>
</feature>
<dbReference type="Pfam" id="PF13432">
    <property type="entry name" value="TPR_16"/>
    <property type="match status" value="1"/>
</dbReference>
<dbReference type="Gene3D" id="1.25.40.10">
    <property type="entry name" value="Tetratricopeptide repeat domain"/>
    <property type="match status" value="2"/>
</dbReference>
<comment type="caution">
    <text evidence="6">The sequence shown here is derived from an EMBL/GenBank/DDBJ whole genome shotgun (WGS) entry which is preliminary data.</text>
</comment>
<dbReference type="InterPro" id="IPR019734">
    <property type="entry name" value="TPR_rpt"/>
</dbReference>
<gene>
    <name evidence="6" type="ORF">IAB60_12885</name>
</gene>
<dbReference type="PANTHER" id="PTHR44858">
    <property type="entry name" value="TETRATRICOPEPTIDE REPEAT PROTEIN 6"/>
    <property type="match status" value="1"/>
</dbReference>
<evidence type="ECO:0000256" key="1">
    <source>
        <dbReference type="ARBA" id="ARBA00022737"/>
    </source>
</evidence>
<dbReference type="PANTHER" id="PTHR44858:SF1">
    <property type="entry name" value="UDP-N-ACETYLGLUCOSAMINE--PEPTIDE N-ACETYLGLUCOSAMINYLTRANSFERASE SPINDLY-RELATED"/>
    <property type="match status" value="1"/>
</dbReference>
<name>A0A9D1GKR8_9FIRM</name>
<dbReference type="PROSITE" id="PS50005">
    <property type="entry name" value="TPR"/>
    <property type="match status" value="1"/>
</dbReference>